<dbReference type="Proteomes" id="UP000824533">
    <property type="component" value="Linkage Group LG08"/>
</dbReference>
<evidence type="ECO:0000313" key="1">
    <source>
        <dbReference type="EMBL" id="KAJ0179117.1"/>
    </source>
</evidence>
<protein>
    <submittedName>
        <fullName evidence="1">Uncharacterized protein</fullName>
    </submittedName>
</protein>
<dbReference type="EMBL" id="CM034394">
    <property type="protein sequence ID" value="KAJ0179117.1"/>
    <property type="molecule type" value="Genomic_DNA"/>
</dbReference>
<name>A0ACC1D5J3_9NEOP</name>
<accession>A0ACC1D5J3</accession>
<sequence length="714" mass="81934">MEHVRQHDWYATERDDNFLNENELDNCVMERIIRNKFYDPLLSESDTEQEGGDAKINWEPMFKKIRNDLHNSQSKSQHATDSPDSTVNQFKKYKRNYVPCLKSMPPYPRVSNLTIQQHNQLLKVICSQNSHVLPYEFVLRPTKTDHKLFEQLQSIYKTEQQEYIEWAKSLWTSTNCIRALRPKPSLETIYKAEYKMKANEMSSFPKSYQLAAQIPYGVKDHSCELTHKQDLITVNASDLPQIEYPDLSDKFHIMKPCSVPKPCTKHPCRFVLPNEKSVTMLPLTEIHRELAQYASEHGAQYIVSEKALCCIVEEDKKWTLPLSVCQVIDPDGEKRNVVVMGNDFTTQREISQVRSYKAFRHLLEFVLIPPSERTKSIPTLDTLSLNRKSEQEMVELSTDEEDDSLFIDADDLGIKNELLVDEVSDDETSLEVNEKGVEKDREKSTPDANNKIGDDLNDLGIFTCTCEGTENPPPRSFRVWKVSNKTTNESFNVIVHCSHRTKTKFGEVVLEPIPEYQLDLGGVEMSPHRVRSLALSLALRKNTSLLTARVEAATGEMARYDIATRDEWKELYGDPMKDISATIYTSLSQLQGLLPGNYLLRHEPSHGMNAMLYVARPNGTDILLEFKNEPLDLDDEAKGVKTPPKIEPVLLPYHKSRRILPCAFTPYEAQVAKEHRKPLARRRAPSPAIKLDAEDNGGGRRKWPKKKKKKSKKN</sequence>
<evidence type="ECO:0000313" key="2">
    <source>
        <dbReference type="Proteomes" id="UP000824533"/>
    </source>
</evidence>
<gene>
    <name evidence="1" type="ORF">K1T71_004829</name>
</gene>
<reference evidence="1 2" key="1">
    <citation type="journal article" date="2021" name="Front. Genet.">
        <title>Chromosome-Level Genome Assembly Reveals Significant Gene Expansion in the Toll and IMD Signaling Pathways of Dendrolimus kikuchii.</title>
        <authorList>
            <person name="Zhou J."/>
            <person name="Wu P."/>
            <person name="Xiong Z."/>
            <person name="Liu N."/>
            <person name="Zhao N."/>
            <person name="Ji M."/>
            <person name="Qiu Y."/>
            <person name="Yang B."/>
        </authorList>
    </citation>
    <scope>NUCLEOTIDE SEQUENCE [LARGE SCALE GENOMIC DNA]</scope>
    <source>
        <strain evidence="1">Ann1</strain>
    </source>
</reference>
<keyword evidence="2" id="KW-1185">Reference proteome</keyword>
<comment type="caution">
    <text evidence="1">The sequence shown here is derived from an EMBL/GenBank/DDBJ whole genome shotgun (WGS) entry which is preliminary data.</text>
</comment>
<organism evidence="1 2">
    <name type="scientific">Dendrolimus kikuchii</name>
    <dbReference type="NCBI Taxonomy" id="765133"/>
    <lineage>
        <taxon>Eukaryota</taxon>
        <taxon>Metazoa</taxon>
        <taxon>Ecdysozoa</taxon>
        <taxon>Arthropoda</taxon>
        <taxon>Hexapoda</taxon>
        <taxon>Insecta</taxon>
        <taxon>Pterygota</taxon>
        <taxon>Neoptera</taxon>
        <taxon>Endopterygota</taxon>
        <taxon>Lepidoptera</taxon>
        <taxon>Glossata</taxon>
        <taxon>Ditrysia</taxon>
        <taxon>Bombycoidea</taxon>
        <taxon>Lasiocampidae</taxon>
        <taxon>Dendrolimus</taxon>
    </lineage>
</organism>
<proteinExistence type="predicted"/>